<evidence type="ECO:0000313" key="8">
    <source>
        <dbReference type="Proteomes" id="UP001159405"/>
    </source>
</evidence>
<dbReference type="InterPro" id="IPR027897">
    <property type="entry name" value="DUF4559"/>
</dbReference>
<keyword evidence="4" id="KW-0175">Coiled coil</keyword>
<feature type="repeat" description="ANK" evidence="3">
    <location>
        <begin position="1308"/>
        <end position="1340"/>
    </location>
</feature>
<accession>A0ABN8PR68</accession>
<dbReference type="PROSITE" id="PS50297">
    <property type="entry name" value="ANK_REP_REGION"/>
    <property type="match status" value="5"/>
</dbReference>
<dbReference type="Pfam" id="PF15112">
    <property type="entry name" value="DUF4559"/>
    <property type="match status" value="1"/>
</dbReference>
<sequence length="2022" mass="230848">LNYFLLYLVETSVMAHHTLSTAWHSKILKKEYQNWLAVGHALSLMLDGLRPYIEREMKTFHRVLLLNLATVPPCRCPTPTKHTCAWAAQLVRCHRGGKPSSPKWHQSDSSAWTDPHRGVWEVAKLFMSDLGTSKTTVVNANTTDCTGLINLLFWCVHFPVQRHVVEAVRETRNTKWGHAPRQELTDSERADALTAIRNLLLDTQLKADDDAKTALKEITLMEATFDAESVERKVLADFQVAVYGQLGDIEGEMKDFKRCCKSVSNKIRKKLGGLEKRQKKATELLQNIKDRVKDEERRNISFFTLTWREISWTLKKTKRCFVVNLCSLSTRSLTFWMFLAILLGCFKCLSHNSYNDGCPLEVGDVPFDTKEFNFTSHLNNARERFTGRLWLYNELESLLLDSQGNVVHGVVVVGKPGVGKSALSAQLICSRASSPYIHKRIIGYHLCKYSDKATQDPGLFVRNLVDLIARRIPEYGMLIYNSSFISRVLQRNCLRDPYDCFEQAIATPLRQVKNKLRHYFIIIDALDECASDSAGTSLVQFVKDTYNRLPTWVGLVMTSRNDSAVLNLFGGFPKVHLSSSDARNLQDIEIFIASMLFEDTPFLEQVKVTLGLSSSDEVTYLTNKLLTQSEGNFLFAKLMLHYGKDDWHNQADLNKLPKTMGEQYERYLRRAYGSREKIRPALAILEILVATFEPLTANQIFEVLRIQEKIDFEYDFVYALNGLSHFVTYAEDNTITLFHQTFREWLTSKDNLGRPYYVSRSRGHRRLMEYYVSVLRNNSNSSMDIYRLAQHISFAEEADNYLDEFRNINASYINATIDNDKRTLLHLSASKSNRKVLQILSEAFEDIDCEDSYGFTPAFVAAINGRAENVNYLLSKGAYIEHRTRAPLSPSFLWGDLIERSKTSFWNSTMMHAAAWGGHSDVVQLLLRKNASFTDVNGVNVTAIQLAAQNGHLEVVQLLHERKAQIDHLSLQYAAFGGHANVVAYLLKFGVEDICMRCDGSFYWLQNRTGTHLSPGYSEDAVLSDDRFKIFCQSALHLAVAENHTKVAQLLLLQEYKTIHCTDFTGRTPLHEAVRQNHVEMAELLIKGGAKLSHKCRRFQNLTSANVSYHLSLEEEHEYNKDRCHCGSTPFHLAARYGHVDVGTLLLRYGAKTDDRDCQGASPLHIAACHGHYLFIRWLISQRPSLHINTRSKNQSTLLHSAAICKNNKRVKPLIDMGASIYDTDEHGMTPLHYTVLNTFENTDTVMFQASTCVDEPIFVWGSEGDFTFKADDFNPITRTVPLNFQCLKLLEITELTNSSFVNQADEKGLTALHLAAKNGEECCVIELLKKRARTDLTDDKDRTPLDLAIEFPTEELCYRPYVTEYGSSMKFYDNFDFYRAVTLRNHNSVANILLSTEAYLAPKCDGKQTYPLHRAFEKDKPFIADIILSKGDLLSCKDKHGRTPLLIYLQNGGRWLDVVLKRFNVTIQIECNKQFNVSEFHLVAFRKPTVLSENLVQQYTCDLHMCYSEDGPLVKAIKTHPLGFRVIDECRDAEGYTALHRAAQGGNLLVLKTFISLGANPTLLTPQGYSALDLAIMSGIRPFSSFNARSSAEKAADILLQATRRTSAVNVGCNSAKLNLTIYHLSAYGGLSGFVKTLLNSKHVLGVDVNCSNMHGITPLYLAKLHVGTENNGKREEDPWQEIVGLIEEHGGRLIYPNREVELNVLYKHLFGGHLNRFALDQSELLNERFYKSVVTQCKQHDMNHYETGTMENPYEVPLHDKLRWLTSVHAQQRNQIVPRDLSQLRTTLNTLYAVERATLDLSSLFNDVSRGLESANRVIIRRRKTANKSTTLSVISSKLNLSLGLLRKKVIESEERLRETRFRYESTNAILLHRNRYLKQIFREHSSVFGDASTVFELLAKYEESYLCMDEIFHAKVMILKFHNYIQKSRTDDLFNLMRTTLEEAEFISQRIPTEWKTKTERRKKKVWTPTWSRALKFLYQQATQRDFNFDYLQVLSLGLDKETRLPLNEDALYSLLQDG</sequence>
<dbReference type="PANTHER" id="PTHR24173:SF74">
    <property type="entry name" value="ANKYRIN REPEAT DOMAIN-CONTAINING PROTEIN 16"/>
    <property type="match status" value="1"/>
</dbReference>
<dbReference type="Proteomes" id="UP001159405">
    <property type="component" value="Unassembled WGS sequence"/>
</dbReference>
<dbReference type="InterPro" id="IPR056884">
    <property type="entry name" value="NPHP3-like_N"/>
</dbReference>
<evidence type="ECO:0008006" key="9">
    <source>
        <dbReference type="Google" id="ProtNLM"/>
    </source>
</evidence>
<feature type="repeat" description="ANK" evidence="3">
    <location>
        <begin position="1535"/>
        <end position="1567"/>
    </location>
</feature>
<keyword evidence="2 3" id="KW-0040">ANK repeat</keyword>
<feature type="repeat" description="ANK" evidence="3">
    <location>
        <begin position="1065"/>
        <end position="1097"/>
    </location>
</feature>
<dbReference type="InterPro" id="IPR058056">
    <property type="entry name" value="WH_TANC1/2"/>
</dbReference>
<evidence type="ECO:0000259" key="5">
    <source>
        <dbReference type="Pfam" id="PF24883"/>
    </source>
</evidence>
<dbReference type="InterPro" id="IPR036770">
    <property type="entry name" value="Ankyrin_rpt-contain_sf"/>
</dbReference>
<dbReference type="Gene3D" id="1.25.40.20">
    <property type="entry name" value="Ankyrin repeat-containing domain"/>
    <property type="match status" value="7"/>
</dbReference>
<dbReference type="Pfam" id="PF00023">
    <property type="entry name" value="Ank"/>
    <property type="match status" value="1"/>
</dbReference>
<proteinExistence type="predicted"/>
<feature type="repeat" description="ANK" evidence="3">
    <location>
        <begin position="939"/>
        <end position="971"/>
    </location>
</feature>
<feature type="repeat" description="ANK" evidence="3">
    <location>
        <begin position="1126"/>
        <end position="1158"/>
    </location>
</feature>
<feature type="repeat" description="ANK" evidence="3">
    <location>
        <begin position="906"/>
        <end position="938"/>
    </location>
</feature>
<comment type="caution">
    <text evidence="7">The sequence shown here is derived from an EMBL/GenBank/DDBJ whole genome shotgun (WGS) entry which is preliminary data.</text>
</comment>
<dbReference type="InterPro" id="IPR002110">
    <property type="entry name" value="Ankyrin_rpt"/>
</dbReference>
<protein>
    <recommendedName>
        <fullName evidence="9">Ankyrin repeat domain-containing protein 50</fullName>
    </recommendedName>
</protein>
<dbReference type="SUPFAM" id="SSF48403">
    <property type="entry name" value="Ankyrin repeat"/>
    <property type="match status" value="3"/>
</dbReference>
<keyword evidence="1" id="KW-0677">Repeat</keyword>
<reference evidence="7 8" key="1">
    <citation type="submission" date="2022-05" db="EMBL/GenBank/DDBJ databases">
        <authorList>
            <consortium name="Genoscope - CEA"/>
            <person name="William W."/>
        </authorList>
    </citation>
    <scope>NUCLEOTIDE SEQUENCE [LARGE SCALE GENOMIC DNA]</scope>
</reference>
<dbReference type="PROSITE" id="PS50088">
    <property type="entry name" value="ANK_REPEAT"/>
    <property type="match status" value="8"/>
</dbReference>
<evidence type="ECO:0000256" key="1">
    <source>
        <dbReference type="ARBA" id="ARBA00022737"/>
    </source>
</evidence>
<evidence type="ECO:0000256" key="3">
    <source>
        <dbReference type="PROSITE-ProRule" id="PRU00023"/>
    </source>
</evidence>
<name>A0ABN8PR68_9CNID</name>
<evidence type="ECO:0000259" key="6">
    <source>
        <dbReference type="Pfam" id="PF25521"/>
    </source>
</evidence>
<dbReference type="SUPFAM" id="SSF52540">
    <property type="entry name" value="P-loop containing nucleoside triphosphate hydrolases"/>
    <property type="match status" value="1"/>
</dbReference>
<keyword evidence="8" id="KW-1185">Reference proteome</keyword>
<feature type="domain" description="TANC1/2-like winged helix" evidence="6">
    <location>
        <begin position="681"/>
        <end position="799"/>
    </location>
</feature>
<evidence type="ECO:0000256" key="4">
    <source>
        <dbReference type="SAM" id="Coils"/>
    </source>
</evidence>
<dbReference type="InterPro" id="IPR027417">
    <property type="entry name" value="P-loop_NTPase"/>
</dbReference>
<evidence type="ECO:0000256" key="2">
    <source>
        <dbReference type="ARBA" id="ARBA00023043"/>
    </source>
</evidence>
<dbReference type="Pfam" id="PF24883">
    <property type="entry name" value="NPHP3_N"/>
    <property type="match status" value="1"/>
</dbReference>
<gene>
    <name evidence="7" type="ORF">PLOB_00045894</name>
</gene>
<feature type="repeat" description="ANK" evidence="3">
    <location>
        <begin position="853"/>
        <end position="885"/>
    </location>
</feature>
<dbReference type="SMART" id="SM00248">
    <property type="entry name" value="ANK"/>
    <property type="match status" value="16"/>
</dbReference>
<feature type="domain" description="Nephrocystin 3-like N-terminal" evidence="5">
    <location>
        <begin position="410"/>
        <end position="560"/>
    </location>
</feature>
<organism evidence="7 8">
    <name type="scientific">Porites lobata</name>
    <dbReference type="NCBI Taxonomy" id="104759"/>
    <lineage>
        <taxon>Eukaryota</taxon>
        <taxon>Metazoa</taxon>
        <taxon>Cnidaria</taxon>
        <taxon>Anthozoa</taxon>
        <taxon>Hexacorallia</taxon>
        <taxon>Scleractinia</taxon>
        <taxon>Fungiina</taxon>
        <taxon>Poritidae</taxon>
        <taxon>Porites</taxon>
    </lineage>
</organism>
<dbReference type="EMBL" id="CALNXK010000080">
    <property type="protein sequence ID" value="CAH3147022.1"/>
    <property type="molecule type" value="Genomic_DNA"/>
</dbReference>
<feature type="coiled-coil region" evidence="4">
    <location>
        <begin position="271"/>
        <end position="298"/>
    </location>
</feature>
<dbReference type="Gene3D" id="3.40.50.300">
    <property type="entry name" value="P-loop containing nucleotide triphosphate hydrolases"/>
    <property type="match status" value="1"/>
</dbReference>
<dbReference type="PANTHER" id="PTHR24173">
    <property type="entry name" value="ANKYRIN REPEAT CONTAINING"/>
    <property type="match status" value="1"/>
</dbReference>
<evidence type="ECO:0000313" key="7">
    <source>
        <dbReference type="EMBL" id="CAH3147022.1"/>
    </source>
</evidence>
<dbReference type="Pfam" id="PF25521">
    <property type="entry name" value="WHD_TANC1"/>
    <property type="match status" value="1"/>
</dbReference>
<feature type="repeat" description="ANK" evidence="3">
    <location>
        <begin position="1159"/>
        <end position="1191"/>
    </location>
</feature>
<dbReference type="Pfam" id="PF12796">
    <property type="entry name" value="Ank_2"/>
    <property type="match status" value="5"/>
</dbReference>
<feature type="non-terminal residue" evidence="7">
    <location>
        <position position="1"/>
    </location>
</feature>